<dbReference type="EMBL" id="CP021978">
    <property type="protein sequence ID" value="QCD56669.1"/>
    <property type="molecule type" value="Genomic_DNA"/>
</dbReference>
<proteinExistence type="predicted"/>
<keyword evidence="3" id="KW-1185">Reference proteome</keyword>
<evidence type="ECO:0000313" key="3">
    <source>
        <dbReference type="Proteomes" id="UP000495940"/>
    </source>
</evidence>
<keyword evidence="1" id="KW-0472">Membrane</keyword>
<feature type="transmembrane region" description="Helical" evidence="1">
    <location>
        <begin position="36"/>
        <end position="54"/>
    </location>
</feature>
<accession>A0A6G5RFS5</accession>
<evidence type="ECO:0000256" key="1">
    <source>
        <dbReference type="SAM" id="Phobius"/>
    </source>
</evidence>
<keyword evidence="1" id="KW-0812">Transmembrane</keyword>
<evidence type="ECO:0000313" key="2">
    <source>
        <dbReference type="EMBL" id="QCD56669.1"/>
    </source>
</evidence>
<dbReference type="KEGG" id="shaw:CEB94_18725"/>
<dbReference type="RefSeq" id="WP_175433291.1">
    <property type="nucleotide sequence ID" value="NZ_CP021978.1"/>
</dbReference>
<name>A0A6G5RFS5_9ACTN</name>
<sequence>MRPTPSPRGWELLLAMAGALAAMAGTTAVFVTHEQAWRYLVAAGCFAQFIGWVRHGRRLRGGAR</sequence>
<dbReference type="Proteomes" id="UP000495940">
    <property type="component" value="Chromosome"/>
</dbReference>
<keyword evidence="1" id="KW-1133">Transmembrane helix</keyword>
<gene>
    <name evidence="2" type="ORF">CEB94_18725</name>
</gene>
<organism evidence="2 3">
    <name type="scientific">Streptomyces hawaiiensis</name>
    <dbReference type="NCBI Taxonomy" id="67305"/>
    <lineage>
        <taxon>Bacteria</taxon>
        <taxon>Bacillati</taxon>
        <taxon>Actinomycetota</taxon>
        <taxon>Actinomycetes</taxon>
        <taxon>Kitasatosporales</taxon>
        <taxon>Streptomycetaceae</taxon>
        <taxon>Streptomyces</taxon>
    </lineage>
</organism>
<feature type="transmembrane region" description="Helical" evidence="1">
    <location>
        <begin position="12"/>
        <end position="30"/>
    </location>
</feature>
<protein>
    <submittedName>
        <fullName evidence="2">Uncharacterized protein</fullName>
    </submittedName>
</protein>
<reference evidence="2 3" key="1">
    <citation type="submission" date="2017-06" db="EMBL/GenBank/DDBJ databases">
        <title>Complete Genome Sequence of Streptomyces hawaiiensis NRRL 15010 and insights into acyldepsipeptides biosynthesis.</title>
        <authorList>
            <person name="Mariita R.M."/>
            <person name="Sello J.K."/>
        </authorList>
    </citation>
    <scope>NUCLEOTIDE SEQUENCE [LARGE SCALE GENOMIC DNA]</scope>
    <source>
        <strain evidence="2 3">ATCC 12236</strain>
    </source>
</reference>
<dbReference type="AlphaFoldDB" id="A0A6G5RFS5"/>